<gene>
    <name evidence="10" type="primary">XBP1</name>
    <name evidence="10" type="ORF">Anas_08859</name>
</gene>
<evidence type="ECO:0000313" key="11">
    <source>
        <dbReference type="Proteomes" id="UP000326759"/>
    </source>
</evidence>
<dbReference type="CDD" id="cd14691">
    <property type="entry name" value="bZIP_XBP1"/>
    <property type="match status" value="1"/>
</dbReference>
<name>A0A5N5SSV0_9CRUS</name>
<dbReference type="Proteomes" id="UP000326759">
    <property type="component" value="Unassembled WGS sequence"/>
</dbReference>
<reference evidence="10 11" key="1">
    <citation type="journal article" date="2019" name="PLoS Biol.">
        <title>Sex chromosomes control vertical transmission of feminizing Wolbachia symbionts in an isopod.</title>
        <authorList>
            <person name="Becking T."/>
            <person name="Chebbi M.A."/>
            <person name="Giraud I."/>
            <person name="Moumen B."/>
            <person name="Laverre T."/>
            <person name="Caubet Y."/>
            <person name="Peccoud J."/>
            <person name="Gilbert C."/>
            <person name="Cordaux R."/>
        </authorList>
    </citation>
    <scope>NUCLEOTIDE SEQUENCE [LARGE SCALE GENOMIC DNA]</scope>
    <source>
        <strain evidence="10">ANa2</strain>
        <tissue evidence="10">Whole body excluding digestive tract and cuticle</tissue>
    </source>
</reference>
<evidence type="ECO:0000256" key="2">
    <source>
        <dbReference type="ARBA" id="ARBA00023015"/>
    </source>
</evidence>
<feature type="region of interest" description="Disordered" evidence="8">
    <location>
        <begin position="373"/>
        <end position="399"/>
    </location>
</feature>
<evidence type="ECO:0000256" key="4">
    <source>
        <dbReference type="ARBA" id="ARBA00023163"/>
    </source>
</evidence>
<evidence type="ECO:0000256" key="1">
    <source>
        <dbReference type="ARBA" id="ARBA00022843"/>
    </source>
</evidence>
<evidence type="ECO:0000256" key="6">
    <source>
        <dbReference type="ARBA" id="ARBA00040165"/>
    </source>
</evidence>
<dbReference type="EMBL" id="SEYY01020473">
    <property type="protein sequence ID" value="KAB7497281.1"/>
    <property type="molecule type" value="Genomic_DNA"/>
</dbReference>
<sequence length="428" mass="47955">MSVKTFVITIPKPLPEGAQIKGVVTPQMFTGYNTSGKANSTPTITSSVSSGNLKFIKQEEPPKLIEIGVKEAQEKPVRKRQKLDHLSYEEKIMRRKLKNRVAAQTARDRKKMRMDELELHVSHLNSKVTEMSDMMEKLAEQNKQLEETNKILSDRLSQCTCNTIGNKFRRKIVARRQLQQTGSEEVVADLKAPVCGMTVEENESAELSPVPQPRAVIPQAAVRALFLTLLYSQSQMQMSPREKSSMLQASGEMELVTQESQQQFAVEDQQNQSSYPSGEMHNRVPQMDEPSTFNDISVNPSTTIVNDIAMGNLEENHPGLQFGNISVPETPEIIEALLDFDSNQLDGIKFDPAVVKEELWDLLQDESNLDCSGGYESGYDSSASPRSQITTTSSPCSPLSSFSDDFEFENKMDLNDIFPNFDFESLLE</sequence>
<evidence type="ECO:0000256" key="8">
    <source>
        <dbReference type="SAM" id="MobiDB-lite"/>
    </source>
</evidence>
<dbReference type="GO" id="GO:0000981">
    <property type="term" value="F:DNA-binding transcription factor activity, RNA polymerase II-specific"/>
    <property type="evidence" value="ECO:0007669"/>
    <property type="project" value="TreeGrafter"/>
</dbReference>
<dbReference type="InterPro" id="IPR052470">
    <property type="entry name" value="ER_Stress-Reg_TF"/>
</dbReference>
<proteinExistence type="predicted"/>
<accession>A0A5N5SSV0</accession>
<dbReference type="GO" id="GO:0005634">
    <property type="term" value="C:nucleus"/>
    <property type="evidence" value="ECO:0007669"/>
    <property type="project" value="TreeGrafter"/>
</dbReference>
<protein>
    <recommendedName>
        <fullName evidence="6">X-box-binding protein 1</fullName>
    </recommendedName>
</protein>
<dbReference type="InterPro" id="IPR046347">
    <property type="entry name" value="bZIP_sf"/>
</dbReference>
<feature type="compositionally biased region" description="Polar residues" evidence="8">
    <location>
        <begin position="379"/>
        <end position="392"/>
    </location>
</feature>
<dbReference type="PANTHER" id="PTHR46542:SF1">
    <property type="entry name" value="X-BOX BINDING PROTEIN 1"/>
    <property type="match status" value="1"/>
</dbReference>
<keyword evidence="4" id="KW-0804">Transcription</keyword>
<dbReference type="PROSITE" id="PS50217">
    <property type="entry name" value="BZIP"/>
    <property type="match status" value="1"/>
</dbReference>
<evidence type="ECO:0000256" key="5">
    <source>
        <dbReference type="ARBA" id="ARBA00023242"/>
    </source>
</evidence>
<dbReference type="OrthoDB" id="20960at2759"/>
<evidence type="ECO:0000256" key="7">
    <source>
        <dbReference type="SAM" id="Coils"/>
    </source>
</evidence>
<feature type="coiled-coil region" evidence="7">
    <location>
        <begin position="121"/>
        <end position="162"/>
    </location>
</feature>
<dbReference type="SMART" id="SM00338">
    <property type="entry name" value="BRLZ"/>
    <property type="match status" value="1"/>
</dbReference>
<evidence type="ECO:0000313" key="10">
    <source>
        <dbReference type="EMBL" id="KAB7497281.1"/>
    </source>
</evidence>
<evidence type="ECO:0000256" key="3">
    <source>
        <dbReference type="ARBA" id="ARBA00023125"/>
    </source>
</evidence>
<dbReference type="PROSITE" id="PS00036">
    <property type="entry name" value="BZIP_BASIC"/>
    <property type="match status" value="1"/>
</dbReference>
<keyword evidence="1" id="KW-0832">Ubl conjugation</keyword>
<dbReference type="AlphaFoldDB" id="A0A5N5SSV0"/>
<dbReference type="Gene3D" id="1.20.5.170">
    <property type="match status" value="1"/>
</dbReference>
<comment type="caution">
    <text evidence="10">The sequence shown here is derived from an EMBL/GenBank/DDBJ whole genome shotgun (WGS) entry which is preliminary data.</text>
</comment>
<keyword evidence="5" id="KW-0539">Nucleus</keyword>
<dbReference type="Pfam" id="PF00170">
    <property type="entry name" value="bZIP_1"/>
    <property type="match status" value="1"/>
</dbReference>
<dbReference type="PANTHER" id="PTHR46542">
    <property type="entry name" value="X-BOX BINDING PROTEIN 1"/>
    <property type="match status" value="1"/>
</dbReference>
<organism evidence="10 11">
    <name type="scientific">Armadillidium nasatum</name>
    <dbReference type="NCBI Taxonomy" id="96803"/>
    <lineage>
        <taxon>Eukaryota</taxon>
        <taxon>Metazoa</taxon>
        <taxon>Ecdysozoa</taxon>
        <taxon>Arthropoda</taxon>
        <taxon>Crustacea</taxon>
        <taxon>Multicrustacea</taxon>
        <taxon>Malacostraca</taxon>
        <taxon>Eumalacostraca</taxon>
        <taxon>Peracarida</taxon>
        <taxon>Isopoda</taxon>
        <taxon>Oniscidea</taxon>
        <taxon>Crinocheta</taxon>
        <taxon>Armadillidiidae</taxon>
        <taxon>Armadillidium</taxon>
    </lineage>
</organism>
<dbReference type="SUPFAM" id="SSF57959">
    <property type="entry name" value="Leucine zipper domain"/>
    <property type="match status" value="1"/>
</dbReference>
<keyword evidence="2" id="KW-0805">Transcription regulation</keyword>
<keyword evidence="7" id="KW-0175">Coiled coil</keyword>
<evidence type="ECO:0000259" key="9">
    <source>
        <dbReference type="PROSITE" id="PS50217"/>
    </source>
</evidence>
<keyword evidence="11" id="KW-1185">Reference proteome</keyword>
<dbReference type="InterPro" id="IPR004827">
    <property type="entry name" value="bZIP"/>
</dbReference>
<keyword evidence="3" id="KW-0238">DNA-binding</keyword>
<feature type="domain" description="BZIP" evidence="9">
    <location>
        <begin position="89"/>
        <end position="152"/>
    </location>
</feature>
<dbReference type="GO" id="GO:0000977">
    <property type="term" value="F:RNA polymerase II transcription regulatory region sequence-specific DNA binding"/>
    <property type="evidence" value="ECO:0007669"/>
    <property type="project" value="TreeGrafter"/>
</dbReference>